<feature type="region of interest" description="Disordered" evidence="4">
    <location>
        <begin position="283"/>
        <end position="315"/>
    </location>
</feature>
<feature type="region of interest" description="Disordered" evidence="4">
    <location>
        <begin position="148"/>
        <end position="168"/>
    </location>
</feature>
<protein>
    <submittedName>
        <fullName evidence="5">Putative scarecrow-like protein 14</fullName>
    </submittedName>
</protein>
<organism evidence="5">
    <name type="scientific">Davidia involucrata</name>
    <name type="common">Dove tree</name>
    <dbReference type="NCBI Taxonomy" id="16924"/>
    <lineage>
        <taxon>Eukaryota</taxon>
        <taxon>Viridiplantae</taxon>
        <taxon>Streptophyta</taxon>
        <taxon>Embryophyta</taxon>
        <taxon>Tracheophyta</taxon>
        <taxon>Spermatophyta</taxon>
        <taxon>Magnoliopsida</taxon>
        <taxon>eudicotyledons</taxon>
        <taxon>Gunneridae</taxon>
        <taxon>Pentapetalae</taxon>
        <taxon>asterids</taxon>
        <taxon>Cornales</taxon>
        <taxon>Nyssaceae</taxon>
        <taxon>Davidia</taxon>
    </lineage>
</organism>
<proteinExistence type="inferred from homology"/>
<feature type="region of interest" description="Disordered" evidence="4">
    <location>
        <begin position="352"/>
        <end position="381"/>
    </location>
</feature>
<keyword evidence="2" id="KW-0804">Transcription</keyword>
<sequence>MVMDPHFSEFSDSINGFKFDEDTVLPSFDPPQDIANGYNLIDGSLDFNLIDLPFLPPDPDPGNFPPSLSVSSEADSPDDHDFSDNVLKYINQILMEENMEEKPSMFHDPLALQAAEKSLYEVIGEKYLLLPNQPPLYFDQHIESPDDNLFANSSENSTNSSTSASNSIDTQWIADRGEYKSSVIQSQPSEYPFQLTSQTSPQWSFGSTNSFSNNVNGPVDPSVSAHLVSNMLSDSESILQFNRGVEEASKFLPSANQLLIDLENYTLPPKSIEKAPVVAVKVEKDKRDYSPDGSRGRKNHHREDGDFEEERSSKQSAVYFEEAELSEMFDRVLLCTDVKGEPACYTVDEEIRSGEEKTLQPNGQPQGSNGGKTRAKKQGNRKEVVDLRTLLINCAQSVAADDRRSATEQLKQIREHSSPSGDGTQRLAHIFVNGIEARLAGTGSQIYAALASKRISAAEKLKAYQLYLSACPFKKMAIFFANKMIYQLAEKATTKKLHIIDFGILYGFQWPIFIQHLSTIPGGPPRLRITGIELPQPGFRPAELVEETGRRLAKYCERFNIPFEYHAIAQKWETIKTEDLKIDSDEVLAVNCLFRFKNLPDETVVANSPRDAVLKLIRNLNPDIFIHSVINGSYSAPFFVTRFREALFHYSAWFDMYDTNLTREDPLRLNLEREFYGREVMNVIACEGSERVERPETYKQWQVRNMRAGFRLLPLNQELVKKFRGKVKARYHKDFVIDEDGHWMLQGWKGRILCASSCWVPA</sequence>
<evidence type="ECO:0000256" key="3">
    <source>
        <dbReference type="PROSITE-ProRule" id="PRU01191"/>
    </source>
</evidence>
<evidence type="ECO:0000256" key="1">
    <source>
        <dbReference type="ARBA" id="ARBA00023015"/>
    </source>
</evidence>
<evidence type="ECO:0000256" key="4">
    <source>
        <dbReference type="SAM" id="MobiDB-lite"/>
    </source>
</evidence>
<comment type="similarity">
    <text evidence="3">Belongs to the GRAS family.</text>
</comment>
<reference evidence="5" key="1">
    <citation type="submission" date="2019-08" db="EMBL/GenBank/DDBJ databases">
        <title>Reference gene set and small RNA set construction with multiple tissues from Davidia involucrata Baill.</title>
        <authorList>
            <person name="Yang H."/>
            <person name="Zhou C."/>
            <person name="Li G."/>
            <person name="Wang J."/>
            <person name="Gao P."/>
            <person name="Wang M."/>
            <person name="Wang R."/>
            <person name="Zhao Y."/>
        </authorList>
    </citation>
    <scope>NUCLEOTIDE SEQUENCE</scope>
    <source>
        <tissue evidence="5">Mixed with DoveR01_LX</tissue>
    </source>
</reference>
<name>A0A5B7AP35_DAVIN</name>
<gene>
    <name evidence="5" type="ORF">Din_027565</name>
</gene>
<feature type="region of interest" description="Disordered" evidence="4">
    <location>
        <begin position="56"/>
        <end position="82"/>
    </location>
</feature>
<feature type="region of interest" description="Leucine repeat II (LRII)" evidence="3">
    <location>
        <begin position="547"/>
        <end position="579"/>
    </location>
</feature>
<dbReference type="EMBL" id="GHES01027565">
    <property type="protein sequence ID" value="MPA58124.1"/>
    <property type="molecule type" value="Transcribed_RNA"/>
</dbReference>
<feature type="compositionally biased region" description="Low complexity" evidence="4">
    <location>
        <begin position="151"/>
        <end position="167"/>
    </location>
</feature>
<evidence type="ECO:0000256" key="2">
    <source>
        <dbReference type="ARBA" id="ARBA00023163"/>
    </source>
</evidence>
<dbReference type="PROSITE" id="PS50985">
    <property type="entry name" value="GRAS"/>
    <property type="match status" value="1"/>
</dbReference>
<dbReference type="InterPro" id="IPR005202">
    <property type="entry name" value="TF_GRAS"/>
</dbReference>
<dbReference type="AlphaFoldDB" id="A0A5B7AP35"/>
<accession>A0A5B7AP35</accession>
<feature type="region of interest" description="SAW" evidence="3">
    <location>
        <begin position="685"/>
        <end position="760"/>
    </location>
</feature>
<comment type="caution">
    <text evidence="3">Lacks conserved residue(s) required for the propagation of feature annotation.</text>
</comment>
<dbReference type="PANTHER" id="PTHR31636">
    <property type="entry name" value="OSJNBA0084A10.13 PROTEIN-RELATED"/>
    <property type="match status" value="1"/>
</dbReference>
<evidence type="ECO:0000313" key="5">
    <source>
        <dbReference type="EMBL" id="MPA58124.1"/>
    </source>
</evidence>
<feature type="short sequence motif" description="VHIID" evidence="3">
    <location>
        <begin position="497"/>
        <end position="501"/>
    </location>
</feature>
<feature type="region of interest" description="Leucine repeat I (LRI)" evidence="3">
    <location>
        <begin position="385"/>
        <end position="445"/>
    </location>
</feature>
<dbReference type="Pfam" id="PF03514">
    <property type="entry name" value="GRAS"/>
    <property type="match status" value="1"/>
</dbReference>
<keyword evidence="1" id="KW-0805">Transcription regulation</keyword>